<dbReference type="Proteomes" id="UP000717752">
    <property type="component" value="Unassembled WGS sequence"/>
</dbReference>
<dbReference type="Pfam" id="PF07859">
    <property type="entry name" value="Abhydrolase_3"/>
    <property type="match status" value="1"/>
</dbReference>
<feature type="domain" description="Alpha/beta hydrolase fold-3" evidence="2">
    <location>
        <begin position="86"/>
        <end position="287"/>
    </location>
</feature>
<protein>
    <submittedName>
        <fullName evidence="3">Alpha/beta hydrolase</fullName>
    </submittedName>
</protein>
<accession>A0ABS7GNT5</accession>
<comment type="caution">
    <text evidence="3">The sequence shown here is derived from an EMBL/GenBank/DDBJ whole genome shotgun (WGS) entry which is preliminary data.</text>
</comment>
<name>A0ABS7GNT5_9HYPH</name>
<evidence type="ECO:0000313" key="4">
    <source>
        <dbReference type="Proteomes" id="UP000717752"/>
    </source>
</evidence>
<proteinExistence type="predicted"/>
<evidence type="ECO:0000313" key="3">
    <source>
        <dbReference type="EMBL" id="MBW9051357.1"/>
    </source>
</evidence>
<keyword evidence="4" id="KW-1185">Reference proteome</keyword>
<evidence type="ECO:0000259" key="2">
    <source>
        <dbReference type="Pfam" id="PF07859"/>
    </source>
</evidence>
<organism evidence="3 4">
    <name type="scientific">Rhizobium mesosinicum</name>
    <dbReference type="NCBI Taxonomy" id="335017"/>
    <lineage>
        <taxon>Bacteria</taxon>
        <taxon>Pseudomonadati</taxon>
        <taxon>Pseudomonadota</taxon>
        <taxon>Alphaproteobacteria</taxon>
        <taxon>Hyphomicrobiales</taxon>
        <taxon>Rhizobiaceae</taxon>
        <taxon>Rhizobium/Agrobacterium group</taxon>
        <taxon>Rhizobium</taxon>
    </lineage>
</organism>
<dbReference type="InterPro" id="IPR013094">
    <property type="entry name" value="AB_hydrolase_3"/>
</dbReference>
<keyword evidence="1 3" id="KW-0378">Hydrolase</keyword>
<evidence type="ECO:0000256" key="1">
    <source>
        <dbReference type="ARBA" id="ARBA00022801"/>
    </source>
</evidence>
<dbReference type="PANTHER" id="PTHR48081:SF8">
    <property type="entry name" value="ALPHA_BETA HYDROLASE FOLD-3 DOMAIN-CONTAINING PROTEIN-RELATED"/>
    <property type="match status" value="1"/>
</dbReference>
<dbReference type="EMBL" id="JAEUAK010000001">
    <property type="protein sequence ID" value="MBW9051357.1"/>
    <property type="molecule type" value="Genomic_DNA"/>
</dbReference>
<reference evidence="3 4" key="1">
    <citation type="journal article" date="2021" name="MBio">
        <title>Poor Competitiveness of Bradyrhizobium in Pigeon Pea Root Colonization in Indian Soils.</title>
        <authorList>
            <person name="Chalasani D."/>
            <person name="Basu A."/>
            <person name="Pullabhotla S.V.S.R.N."/>
            <person name="Jorrin B."/>
            <person name="Neal A.L."/>
            <person name="Poole P.S."/>
            <person name="Podile A.R."/>
            <person name="Tkacz A."/>
        </authorList>
    </citation>
    <scope>NUCLEOTIDE SEQUENCE [LARGE SCALE GENOMIC DNA]</scope>
    <source>
        <strain evidence="3 4">HU56</strain>
    </source>
</reference>
<dbReference type="InterPro" id="IPR029058">
    <property type="entry name" value="AB_hydrolase_fold"/>
</dbReference>
<gene>
    <name evidence="3" type="ORF">JNB85_02880</name>
</gene>
<dbReference type="GO" id="GO:0016787">
    <property type="term" value="F:hydrolase activity"/>
    <property type="evidence" value="ECO:0007669"/>
    <property type="project" value="UniProtKB-KW"/>
</dbReference>
<dbReference type="PANTHER" id="PTHR48081">
    <property type="entry name" value="AB HYDROLASE SUPERFAMILY PROTEIN C4A8.06C"/>
    <property type="match status" value="1"/>
</dbReference>
<dbReference type="Gene3D" id="3.40.50.1820">
    <property type="entry name" value="alpha/beta hydrolase"/>
    <property type="match status" value="1"/>
</dbReference>
<sequence length="319" mass="35180">MAVRPGLELSEKDLRRARCFNRLLSWIPRFKTGHRWNARLVQSLVTAWHKLRPDLKRMGSRVSIITLTGSLSIRVTHPRDPPRALVIHFHGGAWVMGDARLEDRLASLIADDCAIVVAAVDFRNAADDDLARTLKDCLAAASWLATNLERFGVTHIILSGESSGAHLAVEAFFHLRSAGQQRAVIGFYSMCGAFDLEGSQSLRESSSESLLIDGPSALANLRRLRPSLPEEKRKGPVDGDFYDLPPALFIAGCLDPIADDSLEICECWRRAGGDARCILVPEAVHGFNRMPTALAAKTNNFARHWMRTLVEGAQKPDPG</sequence>
<dbReference type="InterPro" id="IPR050300">
    <property type="entry name" value="GDXG_lipolytic_enzyme"/>
</dbReference>
<dbReference type="SUPFAM" id="SSF53474">
    <property type="entry name" value="alpha/beta-Hydrolases"/>
    <property type="match status" value="1"/>
</dbReference>